<gene>
    <name evidence="1" type="ORF">B0H16DRAFT_1454336</name>
</gene>
<organism evidence="1 2">
    <name type="scientific">Mycena metata</name>
    <dbReference type="NCBI Taxonomy" id="1033252"/>
    <lineage>
        <taxon>Eukaryota</taxon>
        <taxon>Fungi</taxon>
        <taxon>Dikarya</taxon>
        <taxon>Basidiomycota</taxon>
        <taxon>Agaricomycotina</taxon>
        <taxon>Agaricomycetes</taxon>
        <taxon>Agaricomycetidae</taxon>
        <taxon>Agaricales</taxon>
        <taxon>Marasmiineae</taxon>
        <taxon>Mycenaceae</taxon>
        <taxon>Mycena</taxon>
    </lineage>
</organism>
<comment type="caution">
    <text evidence="1">The sequence shown here is derived from an EMBL/GenBank/DDBJ whole genome shotgun (WGS) entry which is preliminary data.</text>
</comment>
<protein>
    <recommendedName>
        <fullName evidence="3">F-box domain-containing protein</fullName>
    </recommendedName>
</protein>
<dbReference type="PANTHER" id="PTHR38926">
    <property type="entry name" value="F-BOX DOMAIN CONTAINING PROTEIN, EXPRESSED"/>
    <property type="match status" value="1"/>
</dbReference>
<keyword evidence="2" id="KW-1185">Reference proteome</keyword>
<name>A0AAD7JIW8_9AGAR</name>
<dbReference type="EMBL" id="JARKIB010000025">
    <property type="protein sequence ID" value="KAJ7765794.1"/>
    <property type="molecule type" value="Genomic_DNA"/>
</dbReference>
<dbReference type="PANTHER" id="PTHR38926:SF72">
    <property type="entry name" value="IM:7136021-RELATED"/>
    <property type="match status" value="1"/>
</dbReference>
<sequence>MQGLKWFKARNKGQAGKAGGRSFFMLWTRASPASAKTHTRAASLFTVNELQQHRGLDSPFEHTQYNLDSAISSLRCNYSPEYLEANLLVETVVAIDAHLLRYEPEISRVQSILASLQEQQTNLKRYQECCRSVLSPVRKLPTEVLQLMFMACAGAEPDTIPVVGQVCSYWRDVVIGTPSLWSYISVGRTRYTSAQRYLHLASLFLERSASHPLTVSLRDPLNLQLLDLVRRQANRWGTLRISASIKDFYDSLRLESHAMPMLKNLEMVEEIMEAAVGSPPISIQQAPNLTHVSINGPSQFWFLPWAQLTRLQYTIPTAEDAITILRQCPQLVECSLGKLRLAPQTQLLPVGRSHNLRFLRLAVDTVSHVSSAESIMQTFFTSLTLPSLTSLEIIGQWSVDGFLEFLARSECKLENLTLGTGYMHGDKVLTLLESLPLLKTLVLDADVGTSRHLANRVITDNLLRRLIFYPDSDCVLPRLTHLTLRTPINFEDQVLLDVIESRWIPWVTELCGVPVARLVSVDLVLAGRREVLESSSIEELRELLAAGLHVSLQQGLEKISLAPSTP</sequence>
<evidence type="ECO:0008006" key="3">
    <source>
        <dbReference type="Google" id="ProtNLM"/>
    </source>
</evidence>
<dbReference type="SUPFAM" id="SSF52047">
    <property type="entry name" value="RNI-like"/>
    <property type="match status" value="1"/>
</dbReference>
<reference evidence="1" key="1">
    <citation type="submission" date="2023-03" db="EMBL/GenBank/DDBJ databases">
        <title>Massive genome expansion in bonnet fungi (Mycena s.s.) driven by repeated elements and novel gene families across ecological guilds.</title>
        <authorList>
            <consortium name="Lawrence Berkeley National Laboratory"/>
            <person name="Harder C.B."/>
            <person name="Miyauchi S."/>
            <person name="Viragh M."/>
            <person name="Kuo A."/>
            <person name="Thoen E."/>
            <person name="Andreopoulos B."/>
            <person name="Lu D."/>
            <person name="Skrede I."/>
            <person name="Drula E."/>
            <person name="Henrissat B."/>
            <person name="Morin E."/>
            <person name="Kohler A."/>
            <person name="Barry K."/>
            <person name="LaButti K."/>
            <person name="Morin E."/>
            <person name="Salamov A."/>
            <person name="Lipzen A."/>
            <person name="Mereny Z."/>
            <person name="Hegedus B."/>
            <person name="Baldrian P."/>
            <person name="Stursova M."/>
            <person name="Weitz H."/>
            <person name="Taylor A."/>
            <person name="Grigoriev I.V."/>
            <person name="Nagy L.G."/>
            <person name="Martin F."/>
            <person name="Kauserud H."/>
        </authorList>
    </citation>
    <scope>NUCLEOTIDE SEQUENCE</scope>
    <source>
        <strain evidence="1">CBHHK182m</strain>
    </source>
</reference>
<proteinExistence type="predicted"/>
<evidence type="ECO:0000313" key="1">
    <source>
        <dbReference type="EMBL" id="KAJ7765794.1"/>
    </source>
</evidence>
<evidence type="ECO:0000313" key="2">
    <source>
        <dbReference type="Proteomes" id="UP001215598"/>
    </source>
</evidence>
<dbReference type="Gene3D" id="3.80.10.10">
    <property type="entry name" value="Ribonuclease Inhibitor"/>
    <property type="match status" value="1"/>
</dbReference>
<accession>A0AAD7JIW8</accession>
<dbReference type="InterPro" id="IPR032675">
    <property type="entry name" value="LRR_dom_sf"/>
</dbReference>
<dbReference type="AlphaFoldDB" id="A0AAD7JIW8"/>
<dbReference type="Proteomes" id="UP001215598">
    <property type="component" value="Unassembled WGS sequence"/>
</dbReference>